<accession>A0AAD4L9W0</accession>
<sequence>MSSASDELNELKRSLQDKHLYTPPSSDTPASHDDATLLRFLRARKFDPVKAHKQFAATEAWRVKLDVLNLYATFDPDELESAKRFYPRWTGRRDKHGIPVYIFRLASLSGTLQKELNATPEERRYQRIVALWEFMSRFTLPLCSALPHSPLVPSSPDAPSPVTSSLPSPTSQPPVTATTSIIDLGGVSLGMMWSLRRHLQQASELATAHYPETLHTIAVVNAPSFFPTVWSWIKAWFDEGTRNKVHVLGADPGPVLLQLMDADSLPQVYGGTLPFTFEDEPVLDTPARELLGSDEIPRGPIVFVDGKVARPEGCPEPRYAPNGSAETST</sequence>
<evidence type="ECO:0000313" key="3">
    <source>
        <dbReference type="EMBL" id="KAH8979901.1"/>
    </source>
</evidence>
<organism evidence="3 4">
    <name type="scientific">Lactarius akahatsu</name>
    <dbReference type="NCBI Taxonomy" id="416441"/>
    <lineage>
        <taxon>Eukaryota</taxon>
        <taxon>Fungi</taxon>
        <taxon>Dikarya</taxon>
        <taxon>Basidiomycota</taxon>
        <taxon>Agaricomycotina</taxon>
        <taxon>Agaricomycetes</taxon>
        <taxon>Russulales</taxon>
        <taxon>Russulaceae</taxon>
        <taxon>Lactarius</taxon>
    </lineage>
</organism>
<dbReference type="PROSITE" id="PS50191">
    <property type="entry name" value="CRAL_TRIO"/>
    <property type="match status" value="1"/>
</dbReference>
<dbReference type="Pfam" id="PF03765">
    <property type="entry name" value="CRAL_TRIO_N"/>
    <property type="match status" value="1"/>
</dbReference>
<dbReference type="InterPro" id="IPR011074">
    <property type="entry name" value="CRAL/TRIO_N_dom"/>
</dbReference>
<dbReference type="SUPFAM" id="SSF52087">
    <property type="entry name" value="CRAL/TRIO domain"/>
    <property type="match status" value="1"/>
</dbReference>
<dbReference type="AlphaFoldDB" id="A0AAD4L9W0"/>
<dbReference type="InterPro" id="IPR001251">
    <property type="entry name" value="CRAL-TRIO_dom"/>
</dbReference>
<protein>
    <submittedName>
        <fullName evidence="3">CRAL-TRIO domain-containing protein</fullName>
    </submittedName>
</protein>
<dbReference type="PANTHER" id="PTHR45657:SF3">
    <property type="entry name" value="TRANSPORTER, PUTATIVE (AFU_ORTHOLOGUE AFUA_5G09260)-RELATED"/>
    <property type="match status" value="1"/>
</dbReference>
<dbReference type="SMART" id="SM00516">
    <property type="entry name" value="SEC14"/>
    <property type="match status" value="1"/>
</dbReference>
<feature type="domain" description="CRAL-TRIO" evidence="2">
    <location>
        <begin position="78"/>
        <end position="277"/>
    </location>
</feature>
<dbReference type="SUPFAM" id="SSF46938">
    <property type="entry name" value="CRAL/TRIO N-terminal domain"/>
    <property type="match status" value="1"/>
</dbReference>
<feature type="region of interest" description="Disordered" evidence="1">
    <location>
        <begin position="153"/>
        <end position="177"/>
    </location>
</feature>
<evidence type="ECO:0000313" key="4">
    <source>
        <dbReference type="Proteomes" id="UP001201163"/>
    </source>
</evidence>
<dbReference type="PANTHER" id="PTHR45657">
    <property type="entry name" value="CRAL-TRIO DOMAIN-CONTAINING PROTEIN YKL091C-RELATED"/>
    <property type="match status" value="1"/>
</dbReference>
<dbReference type="InterPro" id="IPR036273">
    <property type="entry name" value="CRAL/TRIO_N_dom_sf"/>
</dbReference>
<name>A0AAD4L9W0_9AGAM</name>
<dbReference type="CDD" id="cd00170">
    <property type="entry name" value="SEC14"/>
    <property type="match status" value="1"/>
</dbReference>
<reference evidence="3" key="1">
    <citation type="submission" date="2022-01" db="EMBL/GenBank/DDBJ databases">
        <title>Comparative genomics reveals a dynamic genome evolution in the ectomycorrhizal milk-cap (Lactarius) mushrooms.</title>
        <authorList>
            <consortium name="DOE Joint Genome Institute"/>
            <person name="Lebreton A."/>
            <person name="Tang N."/>
            <person name="Kuo A."/>
            <person name="LaButti K."/>
            <person name="Drula E."/>
            <person name="Barry K."/>
            <person name="Clum A."/>
            <person name="Lipzen A."/>
            <person name="Mousain D."/>
            <person name="Ng V."/>
            <person name="Wang R."/>
            <person name="Wang X."/>
            <person name="Dai Y."/>
            <person name="Henrissat B."/>
            <person name="Grigoriev I.V."/>
            <person name="Guerin-Laguette A."/>
            <person name="Yu F."/>
            <person name="Martin F.M."/>
        </authorList>
    </citation>
    <scope>NUCLEOTIDE SEQUENCE</scope>
    <source>
        <strain evidence="3">QP</strain>
    </source>
</reference>
<keyword evidence="4" id="KW-1185">Reference proteome</keyword>
<dbReference type="Proteomes" id="UP001201163">
    <property type="component" value="Unassembled WGS sequence"/>
</dbReference>
<dbReference type="Gene3D" id="3.40.525.10">
    <property type="entry name" value="CRAL-TRIO lipid binding domain"/>
    <property type="match status" value="1"/>
</dbReference>
<proteinExistence type="predicted"/>
<dbReference type="Pfam" id="PF00650">
    <property type="entry name" value="CRAL_TRIO"/>
    <property type="match status" value="1"/>
</dbReference>
<gene>
    <name evidence="3" type="ORF">EDB92DRAFT_1806118</name>
</gene>
<dbReference type="EMBL" id="JAKELL010000151">
    <property type="protein sequence ID" value="KAH8979901.1"/>
    <property type="molecule type" value="Genomic_DNA"/>
</dbReference>
<dbReference type="InterPro" id="IPR036865">
    <property type="entry name" value="CRAL-TRIO_dom_sf"/>
</dbReference>
<dbReference type="InterPro" id="IPR051026">
    <property type="entry name" value="PI/PC_transfer"/>
</dbReference>
<comment type="caution">
    <text evidence="3">The sequence shown here is derived from an EMBL/GenBank/DDBJ whole genome shotgun (WGS) entry which is preliminary data.</text>
</comment>
<dbReference type="Gene3D" id="1.10.8.20">
    <property type="entry name" value="N-terminal domain of phosphatidylinositol transfer protein sec14p"/>
    <property type="match status" value="1"/>
</dbReference>
<feature type="compositionally biased region" description="Low complexity" evidence="1">
    <location>
        <begin position="160"/>
        <end position="176"/>
    </location>
</feature>
<evidence type="ECO:0000256" key="1">
    <source>
        <dbReference type="SAM" id="MobiDB-lite"/>
    </source>
</evidence>
<evidence type="ECO:0000259" key="2">
    <source>
        <dbReference type="PROSITE" id="PS50191"/>
    </source>
</evidence>
<dbReference type="SMART" id="SM01100">
    <property type="entry name" value="CRAL_TRIO_N"/>
    <property type="match status" value="1"/>
</dbReference>